<dbReference type="CDD" id="cd07067">
    <property type="entry name" value="HP_PGM_like"/>
    <property type="match status" value="1"/>
</dbReference>
<dbReference type="PANTHER" id="PTHR47623:SF1">
    <property type="entry name" value="OS09G0287300 PROTEIN"/>
    <property type="match status" value="1"/>
</dbReference>
<evidence type="ECO:0000313" key="2">
    <source>
        <dbReference type="Proteomes" id="UP000192801"/>
    </source>
</evidence>
<proteinExistence type="predicted"/>
<dbReference type="EMBL" id="MVHS01000003">
    <property type="protein sequence ID" value="ORA73634.1"/>
    <property type="molecule type" value="Genomic_DNA"/>
</dbReference>
<dbReference type="Gene3D" id="3.40.50.1240">
    <property type="entry name" value="Phosphoglycerate mutase-like"/>
    <property type="match status" value="1"/>
</dbReference>
<comment type="caution">
    <text evidence="1">The sequence shown here is derived from an EMBL/GenBank/DDBJ whole genome shotgun (WGS) entry which is preliminary data.</text>
</comment>
<gene>
    <name evidence="1" type="ORF">BST26_01905</name>
</gene>
<dbReference type="OrthoDB" id="9810154at2"/>
<dbReference type="AlphaFoldDB" id="A0A1X0DMJ9"/>
<dbReference type="PANTHER" id="PTHR47623">
    <property type="entry name" value="OS09G0287300 PROTEIN"/>
    <property type="match status" value="1"/>
</dbReference>
<protein>
    <recommendedName>
        <fullName evidence="3">Phosphohistidine phosphatase</fullName>
    </recommendedName>
</protein>
<dbReference type="Proteomes" id="UP000192801">
    <property type="component" value="Unassembled WGS sequence"/>
</dbReference>
<keyword evidence="2" id="KW-1185">Reference proteome</keyword>
<evidence type="ECO:0000313" key="1">
    <source>
        <dbReference type="EMBL" id="ORA73634.1"/>
    </source>
</evidence>
<sequence>MTDRSRTLVLLRHAKSAYPPGVGDHARPLAARGIREAALAGDWLRSAAGPDPAVQAVLCSTATRTRQTLERTGIEAPVSFIDDLYDATPGAVIETVNGIGDYGLGVDPLTLLVVCHEPAVSSTALILAGAPGTDDDAIDEITCKYPTSALAVLRFDGDWSALEPGSAALTTFHIPR</sequence>
<dbReference type="InterPro" id="IPR029033">
    <property type="entry name" value="His_PPase_superfam"/>
</dbReference>
<dbReference type="SMART" id="SM00855">
    <property type="entry name" value="PGAM"/>
    <property type="match status" value="1"/>
</dbReference>
<accession>A0A1X0DMJ9</accession>
<organism evidence="1 2">
    <name type="scientific">Mycolicibacterium insubricum</name>
    <dbReference type="NCBI Taxonomy" id="444597"/>
    <lineage>
        <taxon>Bacteria</taxon>
        <taxon>Bacillati</taxon>
        <taxon>Actinomycetota</taxon>
        <taxon>Actinomycetes</taxon>
        <taxon>Mycobacteriales</taxon>
        <taxon>Mycobacteriaceae</taxon>
        <taxon>Mycolicibacterium</taxon>
    </lineage>
</organism>
<dbReference type="STRING" id="444597.BST26_01905"/>
<dbReference type="Pfam" id="PF00300">
    <property type="entry name" value="His_Phos_1"/>
    <property type="match status" value="1"/>
</dbReference>
<evidence type="ECO:0008006" key="3">
    <source>
        <dbReference type="Google" id="ProtNLM"/>
    </source>
</evidence>
<dbReference type="SUPFAM" id="SSF53254">
    <property type="entry name" value="Phosphoglycerate mutase-like"/>
    <property type="match status" value="1"/>
</dbReference>
<dbReference type="RefSeq" id="WP_083029206.1">
    <property type="nucleotide sequence ID" value="NZ_AP022618.1"/>
</dbReference>
<name>A0A1X0DMJ9_9MYCO</name>
<reference evidence="1 2" key="1">
    <citation type="submission" date="2016-12" db="EMBL/GenBank/DDBJ databases">
        <title>The new phylogeny of genus Mycobacterium.</title>
        <authorList>
            <person name="Tortoli E."/>
            <person name="Trovato A."/>
            <person name="Cirillo D.M."/>
        </authorList>
    </citation>
    <scope>NUCLEOTIDE SEQUENCE [LARGE SCALE GENOMIC DNA]</scope>
    <source>
        <strain evidence="1 2">DSM 45130</strain>
    </source>
</reference>
<dbReference type="InterPro" id="IPR013078">
    <property type="entry name" value="His_Pase_superF_clade-1"/>
</dbReference>